<evidence type="ECO:0008006" key="5">
    <source>
        <dbReference type="Google" id="ProtNLM"/>
    </source>
</evidence>
<organism evidence="3 4">
    <name type="scientific">Microcystis aeruginosa NIES-3807</name>
    <dbReference type="NCBI Taxonomy" id="2517785"/>
    <lineage>
        <taxon>Bacteria</taxon>
        <taxon>Bacillati</taxon>
        <taxon>Cyanobacteriota</taxon>
        <taxon>Cyanophyceae</taxon>
        <taxon>Oscillatoriophycideae</taxon>
        <taxon>Chroococcales</taxon>
        <taxon>Microcystaceae</taxon>
        <taxon>Microcystis</taxon>
    </lineage>
</organism>
<dbReference type="InterPro" id="IPR058651">
    <property type="entry name" value="HTH_VMAP-M9"/>
</dbReference>
<comment type="caution">
    <text evidence="3">The sequence shown here is derived from an EMBL/GenBank/DDBJ whole genome shotgun (WGS) entry which is preliminary data.</text>
</comment>
<feature type="domain" description="NB-ARC" evidence="1">
    <location>
        <begin position="147"/>
        <end position="249"/>
    </location>
</feature>
<proteinExistence type="predicted"/>
<evidence type="ECO:0000259" key="1">
    <source>
        <dbReference type="Pfam" id="PF00931"/>
    </source>
</evidence>
<dbReference type="InterPro" id="IPR002182">
    <property type="entry name" value="NB-ARC"/>
</dbReference>
<gene>
    <name evidence="3" type="ORF">NIES3807_30140</name>
</gene>
<evidence type="ECO:0000313" key="4">
    <source>
        <dbReference type="Proteomes" id="UP000441080"/>
    </source>
</evidence>
<dbReference type="Pfam" id="PF26355">
    <property type="entry name" value="HTH_VMAP-M9"/>
    <property type="match status" value="1"/>
</dbReference>
<dbReference type="InterPro" id="IPR027417">
    <property type="entry name" value="P-loop_NTPase"/>
</dbReference>
<name>A0AAD3B1P7_MICAE</name>
<dbReference type="Gene3D" id="3.40.50.300">
    <property type="entry name" value="P-loop containing nucleotide triphosphate hydrolases"/>
    <property type="match status" value="1"/>
</dbReference>
<dbReference type="Pfam" id="PF00931">
    <property type="entry name" value="NB-ARC"/>
    <property type="match status" value="1"/>
</dbReference>
<dbReference type="SUPFAM" id="SSF52540">
    <property type="entry name" value="P-loop containing nucleoside triphosphate hydrolases"/>
    <property type="match status" value="1"/>
</dbReference>
<dbReference type="Proteomes" id="UP000441080">
    <property type="component" value="Unassembled WGS sequence"/>
</dbReference>
<dbReference type="AlphaFoldDB" id="A0AAD3B1P7"/>
<evidence type="ECO:0000313" key="3">
    <source>
        <dbReference type="EMBL" id="GCL59837.1"/>
    </source>
</evidence>
<reference evidence="3 4" key="1">
    <citation type="submission" date="2019-02" db="EMBL/GenBank/DDBJ databases">
        <title>Draft genome sequence of Arthrospira platensis NIES-3807.</title>
        <authorList>
            <person name="Yamaguchi H."/>
            <person name="Suzuki S."/>
            <person name="Kawachi M."/>
        </authorList>
    </citation>
    <scope>NUCLEOTIDE SEQUENCE [LARGE SCALE GENOMIC DNA]</scope>
    <source>
        <strain evidence="3 4">NIES-3807</strain>
    </source>
</reference>
<feature type="domain" description="vWA-MoxR associated protein N-terminal HTH" evidence="2">
    <location>
        <begin position="4"/>
        <end position="87"/>
    </location>
</feature>
<dbReference type="GO" id="GO:0043531">
    <property type="term" value="F:ADP binding"/>
    <property type="evidence" value="ECO:0007669"/>
    <property type="project" value="InterPro"/>
</dbReference>
<sequence>MAFMNVTEILQFVDQLVFEHTGRHLDDVQRAVVKGSYEGDTYNEIAENNHFNKGHVGDVGGDLWKLLSEVLEEDIKKNNCRSVLERIYNQSFNNSLNVYNINNNIYHASTSNNSSQQTQENGTNTKSKTVYQDLTLAPPIIKFYNRETELEALSKWILNQNISLISVLGLSGLGKTTLVKKSIDLNLEHFEVIIWKNLKFPKSLDLLVDDLLRTCQQEAKETLDDKLNQLFAIFTQKRCLIVLDDVQNIFITGQLAGQYQPEYQDYQKFFTMITTTEHQSNIVLISQEKCSEMHCLDPQLYPIKCLELSGLYDTSILDNTGLNNQDNWLKLIQLYEGNLIYLKDIISLIQDVYDGEVAEFLAENNLVISRNMQSHFNNLFNRLSLIEQQITLELSKLNQPISRADLKQKLSLSSVDFVNSLQSLQQRYLVTKIKEEKILFELSPVFKEYVKTCCQN</sequence>
<dbReference type="PRINTS" id="PR00364">
    <property type="entry name" value="DISEASERSIST"/>
</dbReference>
<accession>A0AAD3B1P7</accession>
<protein>
    <recommendedName>
        <fullName evidence="5">NB-ARC domain-containing protein</fullName>
    </recommendedName>
</protein>
<evidence type="ECO:0000259" key="2">
    <source>
        <dbReference type="Pfam" id="PF26355"/>
    </source>
</evidence>
<dbReference type="EMBL" id="BJCK01000054">
    <property type="protein sequence ID" value="GCL59837.1"/>
    <property type="molecule type" value="Genomic_DNA"/>
</dbReference>